<name>A0A2P9AWF5_9HYPH</name>
<protein>
    <submittedName>
        <fullName evidence="1">Uncharacterized protein</fullName>
    </submittedName>
</protein>
<reference evidence="2" key="1">
    <citation type="submission" date="2016-12" db="EMBL/GenBank/DDBJ databases">
        <authorList>
            <person name="Brunel B."/>
        </authorList>
    </citation>
    <scope>NUCLEOTIDE SEQUENCE [LARGE SCALE GENOMIC DNA]</scope>
</reference>
<dbReference type="Proteomes" id="UP000245698">
    <property type="component" value="Unassembled WGS sequence"/>
</dbReference>
<evidence type="ECO:0000313" key="1">
    <source>
        <dbReference type="EMBL" id="SJM35449.1"/>
    </source>
</evidence>
<dbReference type="AlphaFoldDB" id="A0A2P9AWF5"/>
<gene>
    <name evidence="1" type="ORF">BQ8482_80083</name>
</gene>
<dbReference type="EMBL" id="FUIG01000092">
    <property type="protein sequence ID" value="SJM35449.1"/>
    <property type="molecule type" value="Genomic_DNA"/>
</dbReference>
<accession>A0A2P9AWF5</accession>
<proteinExistence type="predicted"/>
<sequence length="45" mass="5282">MDDFRNRFHVRARFLRSSAIEDAEVQCECPLPTQSDTNVSLKRLE</sequence>
<organism evidence="1 2">
    <name type="scientific">Mesorhizobium delmotii</name>
    <dbReference type="NCBI Taxonomy" id="1631247"/>
    <lineage>
        <taxon>Bacteria</taxon>
        <taxon>Pseudomonadati</taxon>
        <taxon>Pseudomonadota</taxon>
        <taxon>Alphaproteobacteria</taxon>
        <taxon>Hyphomicrobiales</taxon>
        <taxon>Phyllobacteriaceae</taxon>
        <taxon>Mesorhizobium</taxon>
    </lineage>
</organism>
<evidence type="ECO:0000313" key="2">
    <source>
        <dbReference type="Proteomes" id="UP000245698"/>
    </source>
</evidence>
<keyword evidence="2" id="KW-1185">Reference proteome</keyword>